<evidence type="ECO:0000259" key="2">
    <source>
        <dbReference type="PROSITE" id="PS50991"/>
    </source>
</evidence>
<keyword evidence="4" id="KW-1185">Reference proteome</keyword>
<evidence type="ECO:0000313" key="4">
    <source>
        <dbReference type="Proteomes" id="UP000507962"/>
    </source>
</evidence>
<dbReference type="InterPro" id="IPR000891">
    <property type="entry name" value="PYR_CT"/>
</dbReference>
<gene>
    <name evidence="3" type="ORF">MSL71_18260</name>
</gene>
<sequence>MKETTKQDVTASTHGIQLLDSTLRDGSYAVDFQFDKAFVIGLAKRLNDLSVNLVEVAHGIGFEAERAGYTESNISLTEWCDIANENFSTSKWGMFAQPGFSRLSTLKWLCSEGMSFVRVGLEAYRVEENLDYLEHALTHCDDVYLNLMKSSVVSPDKIGNFLRNVPSEITGVYIVDSYGTMLPEDVENYVRAVRETFPVVGFHGHDNLGMANANSLAAISAGASVVDGTLYGIGRGSGNAAIESLAGILSNMGKGDYDYREFAKLAEMCNQEMKVIPGSHYLQVLGGVIGLHTSLFPVIEKVCSEQKIDEMAVMKEALNVATYDPKESDIYKASEIVSQKMCA</sequence>
<feature type="domain" description="Pyruvate carboxyltransferase" evidence="2">
    <location>
        <begin position="16"/>
        <end position="266"/>
    </location>
</feature>
<name>A0A4U8YQX3_9BACT</name>
<dbReference type="GO" id="GO:0003852">
    <property type="term" value="F:2-isopropylmalate synthase activity"/>
    <property type="evidence" value="ECO:0007669"/>
    <property type="project" value="TreeGrafter"/>
</dbReference>
<dbReference type="EMBL" id="CAADHO010000003">
    <property type="protein sequence ID" value="VFQ44182.1"/>
    <property type="molecule type" value="Genomic_DNA"/>
</dbReference>
<reference evidence="3 4" key="1">
    <citation type="submission" date="2019-03" db="EMBL/GenBank/DDBJ databases">
        <authorList>
            <person name="Nijsse B."/>
        </authorList>
    </citation>
    <scope>NUCLEOTIDE SEQUENCE [LARGE SCALE GENOMIC DNA]</scope>
    <source>
        <strain evidence="3">Desulfoluna butyratoxydans MSL71</strain>
    </source>
</reference>
<proteinExistence type="predicted"/>
<dbReference type="Gene3D" id="3.20.20.70">
    <property type="entry name" value="Aldolase class I"/>
    <property type="match status" value="1"/>
</dbReference>
<keyword evidence="3" id="KW-0670">Pyruvate</keyword>
<organism evidence="3 4">
    <name type="scientific">Desulfoluna butyratoxydans</name>
    <dbReference type="NCBI Taxonomy" id="231438"/>
    <lineage>
        <taxon>Bacteria</taxon>
        <taxon>Pseudomonadati</taxon>
        <taxon>Thermodesulfobacteriota</taxon>
        <taxon>Desulfobacteria</taxon>
        <taxon>Desulfobacterales</taxon>
        <taxon>Desulfolunaceae</taxon>
        <taxon>Desulfoluna</taxon>
    </lineage>
</organism>
<dbReference type="Proteomes" id="UP000507962">
    <property type="component" value="Unassembled WGS sequence"/>
</dbReference>
<accession>A0A4U8YQX3</accession>
<dbReference type="Pfam" id="PF00682">
    <property type="entry name" value="HMGL-like"/>
    <property type="match status" value="1"/>
</dbReference>
<evidence type="ECO:0000256" key="1">
    <source>
        <dbReference type="ARBA" id="ARBA00023211"/>
    </source>
</evidence>
<keyword evidence="3" id="KW-0808">Transferase</keyword>
<dbReference type="SUPFAM" id="SSF51569">
    <property type="entry name" value="Aldolase"/>
    <property type="match status" value="1"/>
</dbReference>
<dbReference type="PROSITE" id="PS50991">
    <property type="entry name" value="PYR_CT"/>
    <property type="match status" value="1"/>
</dbReference>
<protein>
    <submittedName>
        <fullName evidence="3">Pyruvate carboxyltransferase</fullName>
    </submittedName>
</protein>
<dbReference type="InterPro" id="IPR050073">
    <property type="entry name" value="2-IPM_HCS-like"/>
</dbReference>
<dbReference type="InterPro" id="IPR013785">
    <property type="entry name" value="Aldolase_TIM"/>
</dbReference>
<dbReference type="AlphaFoldDB" id="A0A4U8YQX3"/>
<dbReference type="PANTHER" id="PTHR10277">
    <property type="entry name" value="HOMOCITRATE SYNTHASE-RELATED"/>
    <property type="match status" value="1"/>
</dbReference>
<evidence type="ECO:0000313" key="3">
    <source>
        <dbReference type="EMBL" id="VFQ44182.1"/>
    </source>
</evidence>
<keyword evidence="1" id="KW-0464">Manganese</keyword>
<dbReference type="PANTHER" id="PTHR10277:SF9">
    <property type="entry name" value="2-ISOPROPYLMALATE SYNTHASE 1, CHLOROPLASTIC-RELATED"/>
    <property type="match status" value="1"/>
</dbReference>
<dbReference type="GO" id="GO:0009098">
    <property type="term" value="P:L-leucine biosynthetic process"/>
    <property type="evidence" value="ECO:0007669"/>
    <property type="project" value="TreeGrafter"/>
</dbReference>